<feature type="domain" description="Rhodanese" evidence="4">
    <location>
        <begin position="131"/>
        <end position="220"/>
    </location>
</feature>
<feature type="domain" description="HTH arsR-type" evidence="5">
    <location>
        <begin position="7"/>
        <end position="101"/>
    </location>
</feature>
<dbReference type="NCBIfam" id="NF033788">
    <property type="entry name" value="HTH_metalloreg"/>
    <property type="match status" value="1"/>
</dbReference>
<dbReference type="InterPro" id="IPR036388">
    <property type="entry name" value="WH-like_DNA-bd_sf"/>
</dbReference>
<dbReference type="Gene3D" id="1.10.10.10">
    <property type="entry name" value="Winged helix-like DNA-binding domain superfamily/Winged helix DNA-binding domain"/>
    <property type="match status" value="1"/>
</dbReference>
<reference evidence="6 8" key="1">
    <citation type="submission" date="2020-10" db="EMBL/GenBank/DDBJ databases">
        <title>Degradation of 1,4-Dioxane by Xanthobacter sp. YN2, via a Novel Group-2 Soluble Di-Iron Monooxygenase.</title>
        <authorList>
            <person name="Ma F."/>
            <person name="Wang Y."/>
            <person name="Yang J."/>
            <person name="Guo H."/>
            <person name="Su D."/>
            <person name="Yu L."/>
        </authorList>
    </citation>
    <scope>NUCLEOTIDE SEQUENCE [LARGE SCALE GENOMIC DNA]</scope>
    <source>
        <strain evidence="6 8">YN2</strain>
    </source>
</reference>
<dbReference type="Pfam" id="PF00581">
    <property type="entry name" value="Rhodanese"/>
    <property type="match status" value="1"/>
</dbReference>
<evidence type="ECO:0000313" key="6">
    <source>
        <dbReference type="EMBL" id="QRG06662.1"/>
    </source>
</evidence>
<dbReference type="EMBL" id="CP063362">
    <property type="protein sequence ID" value="QRG06662.1"/>
    <property type="molecule type" value="Genomic_DNA"/>
</dbReference>
<dbReference type="KEGG" id="xdi:EZH22_27750"/>
<dbReference type="PROSITE" id="PS50987">
    <property type="entry name" value="HTH_ARSR_2"/>
    <property type="match status" value="1"/>
</dbReference>
<accession>A0A974PN71</accession>
<dbReference type="InterPro" id="IPR051011">
    <property type="entry name" value="Metal_resp_trans_reg"/>
</dbReference>
<dbReference type="PANTHER" id="PTHR43132:SF8">
    <property type="entry name" value="HTH-TYPE TRANSCRIPTIONAL REGULATOR KMTR"/>
    <property type="match status" value="1"/>
</dbReference>
<dbReference type="Pfam" id="PF12840">
    <property type="entry name" value="HTH_20"/>
    <property type="match status" value="1"/>
</dbReference>
<organism evidence="6 8">
    <name type="scientific">Xanthobacter dioxanivorans</name>
    <dbReference type="NCBI Taxonomy" id="2528964"/>
    <lineage>
        <taxon>Bacteria</taxon>
        <taxon>Pseudomonadati</taxon>
        <taxon>Pseudomonadota</taxon>
        <taxon>Alphaproteobacteria</taxon>
        <taxon>Hyphomicrobiales</taxon>
        <taxon>Xanthobacteraceae</taxon>
        <taxon>Xanthobacter</taxon>
    </lineage>
</organism>
<dbReference type="RefSeq" id="WP_203193570.1">
    <property type="nucleotide sequence ID" value="NZ_CP063362.1"/>
</dbReference>
<dbReference type="InterPro" id="IPR036873">
    <property type="entry name" value="Rhodanese-like_dom_sf"/>
</dbReference>
<dbReference type="PROSITE" id="PS00380">
    <property type="entry name" value="RHODANESE_1"/>
    <property type="match status" value="1"/>
</dbReference>
<dbReference type="InterPro" id="IPR036390">
    <property type="entry name" value="WH_DNA-bd_sf"/>
</dbReference>
<dbReference type="GO" id="GO:0004792">
    <property type="term" value="F:thiosulfate-cyanide sulfurtransferase activity"/>
    <property type="evidence" value="ECO:0007669"/>
    <property type="project" value="InterPro"/>
</dbReference>
<dbReference type="EMBL" id="CP063362">
    <property type="protein sequence ID" value="QRG06892.1"/>
    <property type="molecule type" value="Genomic_DNA"/>
</dbReference>
<name>A0A974PN71_9HYPH</name>
<evidence type="ECO:0000256" key="1">
    <source>
        <dbReference type="ARBA" id="ARBA00023015"/>
    </source>
</evidence>
<evidence type="ECO:0000259" key="4">
    <source>
        <dbReference type="PROSITE" id="PS50206"/>
    </source>
</evidence>
<dbReference type="InterPro" id="IPR001845">
    <property type="entry name" value="HTH_ArsR_DNA-bd_dom"/>
</dbReference>
<dbReference type="SUPFAM" id="SSF52821">
    <property type="entry name" value="Rhodanese/Cell cycle control phosphatase"/>
    <property type="match status" value="1"/>
</dbReference>
<evidence type="ECO:0000313" key="8">
    <source>
        <dbReference type="Proteomes" id="UP000596427"/>
    </source>
</evidence>
<dbReference type="AlphaFoldDB" id="A0A974PN71"/>
<dbReference type="SUPFAM" id="SSF46785">
    <property type="entry name" value="Winged helix' DNA-binding domain"/>
    <property type="match status" value="1"/>
</dbReference>
<dbReference type="SMART" id="SM00418">
    <property type="entry name" value="HTH_ARSR"/>
    <property type="match status" value="1"/>
</dbReference>
<dbReference type="PRINTS" id="PR00778">
    <property type="entry name" value="HTHARSR"/>
</dbReference>
<sequence length="221" mass="24058">MCKSTDPKRALFAELAAVARALGHEHRVELLEHLAQGERSVEALARLTGLSMANASQHLQQLRRAGLLEARRDGKFVLYRLADDGIVQLMSVLRQTAERNIATVGALLARYFDGRDGLEPIGRADLVERAQAGLVTVVDVRPREEFDLGHVPGALSVPLEELDARLAELDPATEIVAYCRGAYCLLAVEAVARLRAKGFSARRMEDGMPEWRAAGLPVAAG</sequence>
<dbReference type="GO" id="GO:0003677">
    <property type="term" value="F:DNA binding"/>
    <property type="evidence" value="ECO:0007669"/>
    <property type="project" value="UniProtKB-KW"/>
</dbReference>
<evidence type="ECO:0000256" key="2">
    <source>
        <dbReference type="ARBA" id="ARBA00023125"/>
    </source>
</evidence>
<keyword evidence="3" id="KW-0804">Transcription</keyword>
<dbReference type="Proteomes" id="UP000596427">
    <property type="component" value="Chromosome"/>
</dbReference>
<dbReference type="Gene3D" id="3.40.250.10">
    <property type="entry name" value="Rhodanese-like domain"/>
    <property type="match status" value="1"/>
</dbReference>
<dbReference type="InterPro" id="IPR001763">
    <property type="entry name" value="Rhodanese-like_dom"/>
</dbReference>
<dbReference type="CDD" id="cd00158">
    <property type="entry name" value="RHOD"/>
    <property type="match status" value="1"/>
</dbReference>
<dbReference type="GO" id="GO:0003700">
    <property type="term" value="F:DNA-binding transcription factor activity"/>
    <property type="evidence" value="ECO:0007669"/>
    <property type="project" value="InterPro"/>
</dbReference>
<keyword evidence="8" id="KW-1185">Reference proteome</keyword>
<keyword evidence="1" id="KW-0805">Transcription regulation</keyword>
<evidence type="ECO:0000259" key="5">
    <source>
        <dbReference type="PROSITE" id="PS50987"/>
    </source>
</evidence>
<dbReference type="PANTHER" id="PTHR43132">
    <property type="entry name" value="ARSENICAL RESISTANCE OPERON REPRESSOR ARSR-RELATED"/>
    <property type="match status" value="1"/>
</dbReference>
<evidence type="ECO:0000313" key="7">
    <source>
        <dbReference type="EMBL" id="QRG06892.1"/>
    </source>
</evidence>
<keyword evidence="2" id="KW-0238">DNA-binding</keyword>
<dbReference type="InterPro" id="IPR001307">
    <property type="entry name" value="Thiosulphate_STrfase_CS"/>
</dbReference>
<dbReference type="CDD" id="cd00090">
    <property type="entry name" value="HTH_ARSR"/>
    <property type="match status" value="1"/>
</dbReference>
<proteinExistence type="predicted"/>
<dbReference type="KEGG" id="xdi:EZH22_29350"/>
<evidence type="ECO:0000256" key="3">
    <source>
        <dbReference type="ARBA" id="ARBA00023163"/>
    </source>
</evidence>
<protein>
    <submittedName>
        <fullName evidence="6">Metalloregulator ArsR/SmtB family transcription factor</fullName>
    </submittedName>
</protein>
<dbReference type="SMART" id="SM00450">
    <property type="entry name" value="RHOD"/>
    <property type="match status" value="1"/>
</dbReference>
<gene>
    <name evidence="6" type="ORF">EZH22_27750</name>
    <name evidence="7" type="ORF">EZH22_29350</name>
</gene>
<dbReference type="InterPro" id="IPR011991">
    <property type="entry name" value="ArsR-like_HTH"/>
</dbReference>
<dbReference type="PROSITE" id="PS50206">
    <property type="entry name" value="RHODANESE_3"/>
    <property type="match status" value="1"/>
</dbReference>